<dbReference type="Proteomes" id="UP000008237">
    <property type="component" value="Unassembled WGS sequence"/>
</dbReference>
<keyword evidence="3" id="KW-1185">Reference proteome</keyword>
<dbReference type="EMBL" id="GL452320">
    <property type="protein sequence ID" value="EFN77490.1"/>
    <property type="molecule type" value="Genomic_DNA"/>
</dbReference>
<dbReference type="InParanoid" id="E2C3F2"/>
<accession>E2C3F2</accession>
<dbReference type="SMART" id="SM01155">
    <property type="entry name" value="DUF1713"/>
    <property type="match status" value="1"/>
</dbReference>
<evidence type="ECO:0000259" key="1">
    <source>
        <dbReference type="SMART" id="SM01155"/>
    </source>
</evidence>
<reference evidence="2 3" key="1">
    <citation type="journal article" date="2010" name="Science">
        <title>Genomic comparison of the ants Camponotus floridanus and Harpegnathos saltator.</title>
        <authorList>
            <person name="Bonasio R."/>
            <person name="Zhang G."/>
            <person name="Ye C."/>
            <person name="Mutti N.S."/>
            <person name="Fang X."/>
            <person name="Qin N."/>
            <person name="Donahue G."/>
            <person name="Yang P."/>
            <person name="Li Q."/>
            <person name="Li C."/>
            <person name="Zhang P."/>
            <person name="Huang Z."/>
            <person name="Berger S.L."/>
            <person name="Reinberg D."/>
            <person name="Wang J."/>
            <person name="Liebig J."/>
        </authorList>
    </citation>
    <scope>NUCLEOTIDE SEQUENCE [LARGE SCALE GENOMIC DNA]</scope>
    <source>
        <strain evidence="2 3">R22 G/1</strain>
    </source>
</reference>
<evidence type="ECO:0000313" key="3">
    <source>
        <dbReference type="Proteomes" id="UP000008237"/>
    </source>
</evidence>
<dbReference type="InterPro" id="IPR013177">
    <property type="entry name" value="Ribosomal_mS38_C"/>
</dbReference>
<dbReference type="AlphaFoldDB" id="E2C3F2"/>
<feature type="domain" description="Ribosomal protein mS38 C-terminal" evidence="1">
    <location>
        <begin position="82"/>
        <end position="115"/>
    </location>
</feature>
<organism evidence="3">
    <name type="scientific">Harpegnathos saltator</name>
    <name type="common">Jerdon's jumping ant</name>
    <dbReference type="NCBI Taxonomy" id="610380"/>
    <lineage>
        <taxon>Eukaryota</taxon>
        <taxon>Metazoa</taxon>
        <taxon>Ecdysozoa</taxon>
        <taxon>Arthropoda</taxon>
        <taxon>Hexapoda</taxon>
        <taxon>Insecta</taxon>
        <taxon>Pterygota</taxon>
        <taxon>Neoptera</taxon>
        <taxon>Endopterygota</taxon>
        <taxon>Hymenoptera</taxon>
        <taxon>Apocrita</taxon>
        <taxon>Aculeata</taxon>
        <taxon>Formicoidea</taxon>
        <taxon>Formicidae</taxon>
        <taxon>Ponerinae</taxon>
        <taxon>Ponerini</taxon>
        <taxon>Harpegnathos</taxon>
    </lineage>
</organism>
<dbReference type="STRING" id="610380.E2C3F2"/>
<gene>
    <name evidence="2" type="ORF">EAI_11500</name>
</gene>
<dbReference type="OrthoDB" id="6423950at2759"/>
<proteinExistence type="predicted"/>
<protein>
    <recommendedName>
        <fullName evidence="1">Ribosomal protein mS38 C-terminal domain-containing protein</fullName>
    </recommendedName>
</protein>
<evidence type="ECO:0000313" key="2">
    <source>
        <dbReference type="EMBL" id="EFN77490.1"/>
    </source>
</evidence>
<sequence length="193" mass="22733">MCNDSGVPSSVIAVHDIKFKPGTLNIDLDVPISPLTPKIIEIPVTRIPPLQVPTKNLPVQYDPPLPQTSIDLPSNGNNFEKQAVRLIVIRRKKIKKHKRRKLRKKMKFVWMKLRQRRNYEKVKRFQNEMVAKIKEAQAFDAKEYVKRRLTILNKERIPRTYRGEILPPEMIKRFLAEKKAKREVKRNIPRLTL</sequence>
<name>E2C3F2_HARSA</name>
<dbReference type="Pfam" id="PF08213">
    <property type="entry name" value="COX24_C"/>
    <property type="match status" value="1"/>
</dbReference>
<dbReference type="OMA" id="HSIKFIP"/>